<proteinExistence type="predicted"/>
<reference evidence="1" key="2">
    <citation type="submission" date="2021-01" db="EMBL/GenBank/DDBJ databases">
        <authorList>
            <person name="Hahn C.R."/>
            <person name="Youssef N.H."/>
            <person name="Elshahed M."/>
        </authorList>
    </citation>
    <scope>NUCLEOTIDE SEQUENCE</scope>
    <source>
        <strain evidence="1">Zod_Metabat.24</strain>
    </source>
</reference>
<gene>
    <name evidence="1" type="ORF">JW984_15825</name>
</gene>
<protein>
    <submittedName>
        <fullName evidence="1">Uncharacterized protein</fullName>
    </submittedName>
</protein>
<reference evidence="1" key="1">
    <citation type="journal article" date="2021" name="Environ. Microbiol.">
        <title>Genomic characterization of three novel Desulfobacterota classes expand the metabolic and phylogenetic diversity of the phylum.</title>
        <authorList>
            <person name="Murphy C.L."/>
            <person name="Biggerstaff J."/>
            <person name="Eichhorn A."/>
            <person name="Ewing E."/>
            <person name="Shahan R."/>
            <person name="Soriano D."/>
            <person name="Stewart S."/>
            <person name="VanMol K."/>
            <person name="Walker R."/>
            <person name="Walters P."/>
            <person name="Elshahed M.S."/>
            <person name="Youssef N.H."/>
        </authorList>
    </citation>
    <scope>NUCLEOTIDE SEQUENCE</scope>
    <source>
        <strain evidence="1">Zod_Metabat.24</strain>
    </source>
</reference>
<sequence length="45" mass="4978">MVFGAAVAFFDIVVLSLFTHRFGKVNAEAGGADYGYLKQRRILLD</sequence>
<dbReference type="Proteomes" id="UP000809273">
    <property type="component" value="Unassembled WGS sequence"/>
</dbReference>
<comment type="caution">
    <text evidence="1">The sequence shown here is derived from an EMBL/GenBank/DDBJ whole genome shotgun (WGS) entry which is preliminary data.</text>
</comment>
<accession>A0A9D8PP64</accession>
<organism evidence="1 2">
    <name type="scientific">Candidatus Zymogenus saltonus</name>
    <dbReference type="NCBI Taxonomy" id="2844893"/>
    <lineage>
        <taxon>Bacteria</taxon>
        <taxon>Deltaproteobacteria</taxon>
        <taxon>Candidatus Zymogenia</taxon>
        <taxon>Candidatus Zymogeniales</taxon>
        <taxon>Candidatus Zymogenaceae</taxon>
        <taxon>Candidatus Zymogenus</taxon>
    </lineage>
</organism>
<dbReference type="EMBL" id="JAFGIX010000086">
    <property type="protein sequence ID" value="MBN1574666.1"/>
    <property type="molecule type" value="Genomic_DNA"/>
</dbReference>
<dbReference type="AlphaFoldDB" id="A0A9D8PP64"/>
<name>A0A9D8PP64_9DELT</name>
<evidence type="ECO:0000313" key="2">
    <source>
        <dbReference type="Proteomes" id="UP000809273"/>
    </source>
</evidence>
<evidence type="ECO:0000313" key="1">
    <source>
        <dbReference type="EMBL" id="MBN1574666.1"/>
    </source>
</evidence>